<evidence type="ECO:0000313" key="4">
    <source>
        <dbReference type="EMBL" id="ACV11810.1"/>
    </source>
</evidence>
<dbReference type="InterPro" id="IPR003615">
    <property type="entry name" value="HNH_nuc"/>
</dbReference>
<evidence type="ECO:0000256" key="1">
    <source>
        <dbReference type="ARBA" id="ARBA00022722"/>
    </source>
</evidence>
<dbReference type="EMBL" id="CP001687">
    <property type="protein sequence ID" value="ACV11810.1"/>
    <property type="molecule type" value="Genomic_DNA"/>
</dbReference>
<dbReference type="PROSITE" id="PS00028">
    <property type="entry name" value="ZINC_FINGER_C2H2_1"/>
    <property type="match status" value="1"/>
</dbReference>
<dbReference type="GO" id="GO:0016787">
    <property type="term" value="F:hydrolase activity"/>
    <property type="evidence" value="ECO:0007669"/>
    <property type="project" value="UniProtKB-KW"/>
</dbReference>
<dbReference type="InterPro" id="IPR013087">
    <property type="entry name" value="Znf_C2H2_type"/>
</dbReference>
<dbReference type="GO" id="GO:0005829">
    <property type="term" value="C:cytosol"/>
    <property type="evidence" value="ECO:0007669"/>
    <property type="project" value="TreeGrafter"/>
</dbReference>
<dbReference type="PROSITE" id="PS50157">
    <property type="entry name" value="ZINC_FINGER_C2H2_2"/>
    <property type="match status" value="1"/>
</dbReference>
<proteinExistence type="predicted"/>
<reference evidence="4 5" key="1">
    <citation type="journal article" date="2009" name="Stand. Genomic Sci.">
        <title>Complete genome sequence of Halorhabdus utahensis type strain (AX-2).</title>
        <authorList>
            <person name="Anderson I."/>
            <person name="Tindall B.J."/>
            <person name="Pomrenke H."/>
            <person name="Goker M."/>
            <person name="Lapidus A."/>
            <person name="Nolan M."/>
            <person name="Copeland A."/>
            <person name="Glavina Del Rio T."/>
            <person name="Chen F."/>
            <person name="Tice H."/>
            <person name="Cheng J.F."/>
            <person name="Lucas S."/>
            <person name="Chertkov O."/>
            <person name="Bruce D."/>
            <person name="Brettin T."/>
            <person name="Detter J.C."/>
            <person name="Han C."/>
            <person name="Goodwin L."/>
            <person name="Land M."/>
            <person name="Hauser L."/>
            <person name="Chang Y.J."/>
            <person name="Jeffries C.D."/>
            <person name="Pitluck S."/>
            <person name="Pati A."/>
            <person name="Mavromatis K."/>
            <person name="Ivanova N."/>
            <person name="Ovchinnikova G."/>
            <person name="Chen A."/>
            <person name="Palaniappan K."/>
            <person name="Chain P."/>
            <person name="Rohde M."/>
            <person name="Bristow J."/>
            <person name="Eisen J.A."/>
            <person name="Markowitz V."/>
            <person name="Hugenholtz P."/>
            <person name="Kyrpides N.C."/>
            <person name="Klenk H.P."/>
        </authorList>
    </citation>
    <scope>NUCLEOTIDE SEQUENCE [LARGE SCALE GENOMIC DNA]</scope>
    <source>
        <strain evidence="5">DSM 12940 / JCM 11049 / AX-2</strain>
    </source>
</reference>
<dbReference type="CDD" id="cd00085">
    <property type="entry name" value="HNHc"/>
    <property type="match status" value="1"/>
</dbReference>
<dbReference type="OrthoDB" id="192298at2157"/>
<dbReference type="GO" id="GO:0003676">
    <property type="term" value="F:nucleic acid binding"/>
    <property type="evidence" value="ECO:0007669"/>
    <property type="project" value="InterPro"/>
</dbReference>
<evidence type="ECO:0000259" key="3">
    <source>
        <dbReference type="PROSITE" id="PS50157"/>
    </source>
</evidence>
<gene>
    <name evidence="4" type="ordered locus">Huta_1636</name>
</gene>
<keyword evidence="5" id="KW-1185">Reference proteome</keyword>
<feature type="domain" description="C2H2-type" evidence="3">
    <location>
        <begin position="4"/>
        <end position="32"/>
    </location>
</feature>
<keyword evidence="2" id="KW-0378">Hydrolase</keyword>
<name>C7NQ66_HALUD</name>
<dbReference type="GO" id="GO:0004519">
    <property type="term" value="F:endonuclease activity"/>
    <property type="evidence" value="ECO:0007669"/>
    <property type="project" value="UniProtKB-KW"/>
</dbReference>
<evidence type="ECO:0000313" key="5">
    <source>
        <dbReference type="Proteomes" id="UP000002071"/>
    </source>
</evidence>
<organism evidence="4 5">
    <name type="scientific">Halorhabdus utahensis (strain DSM 12940 / JCM 11049 / AX-2)</name>
    <dbReference type="NCBI Taxonomy" id="519442"/>
    <lineage>
        <taxon>Archaea</taxon>
        <taxon>Methanobacteriati</taxon>
        <taxon>Methanobacteriota</taxon>
        <taxon>Stenosarchaea group</taxon>
        <taxon>Halobacteria</taxon>
        <taxon>Halobacteriales</taxon>
        <taxon>Haloarculaceae</taxon>
        <taxon>Halorhabdus</taxon>
    </lineage>
</organism>
<protein>
    <submittedName>
        <fullName evidence="4">HNH endonuclease</fullName>
    </submittedName>
</protein>
<dbReference type="Pfam" id="PF01844">
    <property type="entry name" value="HNH"/>
    <property type="match status" value="1"/>
</dbReference>
<keyword evidence="4" id="KW-0255">Endonuclease</keyword>
<dbReference type="HOGENOM" id="CLU_1122599_0_0_2"/>
<dbReference type="eggNOG" id="arCOG03898">
    <property type="taxonomic scope" value="Archaea"/>
</dbReference>
<accession>C7NQ66</accession>
<evidence type="ECO:0000256" key="2">
    <source>
        <dbReference type="ARBA" id="ARBA00022801"/>
    </source>
</evidence>
<dbReference type="STRING" id="519442.Huta_1636"/>
<keyword evidence="1" id="KW-0540">Nuclease</keyword>
<dbReference type="SMART" id="SM00507">
    <property type="entry name" value="HNHc"/>
    <property type="match status" value="1"/>
</dbReference>
<dbReference type="PANTHER" id="PTHR41286">
    <property type="entry name" value="HNH NUCLEASE YAJD-RELATED"/>
    <property type="match status" value="1"/>
</dbReference>
<dbReference type="InterPro" id="IPR002711">
    <property type="entry name" value="HNH"/>
</dbReference>
<dbReference type="PANTHER" id="PTHR41286:SF1">
    <property type="entry name" value="HNH NUCLEASE YAJD-RELATED"/>
    <property type="match status" value="1"/>
</dbReference>
<sequence>MHEFQCPSCTRVFETKRGLGVHHSRSHGERLPNRDCAECGEQFYCEYERKYCSEECRSMAVSFAGEQNPNYSGGKETTTCDNCGTEFEYYPSEKEGVVCSTCVESVSWRELPDIDGSANPRWTGGKVTVSCDVCGTTVERYPSEMQGEVTLCSRDCHHEWLSDAFSGDGHPNWRGGDTGNYGQGWNAVRREALERDEYECVHCGTGSDSLGRNPDVHHIVPVRAFVTSDRHEKTDAHTIDNVVSLCPSCHRRAEFGHIDAAVLRTEANIDNSDRSSR</sequence>
<dbReference type="KEGG" id="hut:Huta_1636"/>
<dbReference type="Gene3D" id="1.10.30.50">
    <property type="match status" value="1"/>
</dbReference>
<dbReference type="AlphaFoldDB" id="C7NQ66"/>
<dbReference type="Proteomes" id="UP000002071">
    <property type="component" value="Chromosome"/>
</dbReference>
<dbReference type="GO" id="GO:0008270">
    <property type="term" value="F:zinc ion binding"/>
    <property type="evidence" value="ECO:0007669"/>
    <property type="project" value="InterPro"/>
</dbReference>